<organism evidence="1 2">
    <name type="scientific">Eretmocerus hayati</name>
    <dbReference type="NCBI Taxonomy" id="131215"/>
    <lineage>
        <taxon>Eukaryota</taxon>
        <taxon>Metazoa</taxon>
        <taxon>Ecdysozoa</taxon>
        <taxon>Arthropoda</taxon>
        <taxon>Hexapoda</taxon>
        <taxon>Insecta</taxon>
        <taxon>Pterygota</taxon>
        <taxon>Neoptera</taxon>
        <taxon>Endopterygota</taxon>
        <taxon>Hymenoptera</taxon>
        <taxon>Apocrita</taxon>
        <taxon>Proctotrupomorpha</taxon>
        <taxon>Chalcidoidea</taxon>
        <taxon>Aphelinidae</taxon>
        <taxon>Aphelininae</taxon>
        <taxon>Eretmocerus</taxon>
    </lineage>
</organism>
<dbReference type="EMBL" id="CM056743">
    <property type="protein sequence ID" value="KAJ8673098.1"/>
    <property type="molecule type" value="Genomic_DNA"/>
</dbReference>
<comment type="caution">
    <text evidence="1">The sequence shown here is derived from an EMBL/GenBank/DDBJ whole genome shotgun (WGS) entry which is preliminary data.</text>
</comment>
<evidence type="ECO:0000313" key="2">
    <source>
        <dbReference type="Proteomes" id="UP001239111"/>
    </source>
</evidence>
<keyword evidence="2" id="KW-1185">Reference proteome</keyword>
<gene>
    <name evidence="1" type="ORF">QAD02_004359</name>
</gene>
<sequence length="565" mass="64305">MEKKRKRTDTESAPNIMNLVKKRRLESLIVKIKTKNGITTSFDQSAVSEVSGRNRPEKRKAKINFEISKVKKMKFECVKDSMCSENIDVDDRSGNTVLHYAVRNRDRRVIEYLLSCGADPNRCNMYGFTPLHQAVFFGNVEMVEQLIKSGADVNFAVKHLGRGLAEPIIHEAIQSKRRVPIITLLTSHGIDVTSVDSHDRTALYSAATSSPYHADYTEVLRLILDHHPNLKNDVPDSSEISRYLGQPFEAVLQRGDISAVRLFFNHGLSPLNLKHRHPLHRAALNPHTEVLDYLLTRKLFDPNEKDRHGRTPLHHAVLNNSPEAVELLLDWGVEVSPKDFEGLTPLHLVRYCVNVATDTTERCAELLLLHGADVNAKSISRGRTALNIALEREADSPEVWMLCRSTGVYGRIFRHVCLKQSQGEHVDPINFSQLMSGKRPNKLVGLLHEQCLRELHVMRQEIVADGVKLYDVLVEENGESYSKNKEVMKKLTDPEVMLTLTDRFVNYGGRLRERLARVVERQSLEELAVDKLSKFMDFEKDTFRAIFGRITKLLGRRDLKTLAKV</sequence>
<proteinExistence type="predicted"/>
<accession>A0ACC2NQJ1</accession>
<evidence type="ECO:0000313" key="1">
    <source>
        <dbReference type="EMBL" id="KAJ8673098.1"/>
    </source>
</evidence>
<protein>
    <submittedName>
        <fullName evidence="1">Uncharacterized protein</fullName>
    </submittedName>
</protein>
<reference evidence="1" key="1">
    <citation type="submission" date="2023-04" db="EMBL/GenBank/DDBJ databases">
        <title>A chromosome-level genome assembly of the parasitoid wasp Eretmocerus hayati.</title>
        <authorList>
            <person name="Zhong Y."/>
            <person name="Liu S."/>
            <person name="Liu Y."/>
        </authorList>
    </citation>
    <scope>NUCLEOTIDE SEQUENCE</scope>
    <source>
        <strain evidence="1">ZJU_SS_LIU_2023</strain>
    </source>
</reference>
<dbReference type="Proteomes" id="UP001239111">
    <property type="component" value="Chromosome 3"/>
</dbReference>
<name>A0ACC2NQJ1_9HYME</name>